<organism evidence="1">
    <name type="scientific">Arundo donax</name>
    <name type="common">Giant reed</name>
    <name type="synonym">Donax arundinaceus</name>
    <dbReference type="NCBI Taxonomy" id="35708"/>
    <lineage>
        <taxon>Eukaryota</taxon>
        <taxon>Viridiplantae</taxon>
        <taxon>Streptophyta</taxon>
        <taxon>Embryophyta</taxon>
        <taxon>Tracheophyta</taxon>
        <taxon>Spermatophyta</taxon>
        <taxon>Magnoliopsida</taxon>
        <taxon>Liliopsida</taxon>
        <taxon>Poales</taxon>
        <taxon>Poaceae</taxon>
        <taxon>PACMAD clade</taxon>
        <taxon>Arundinoideae</taxon>
        <taxon>Arundineae</taxon>
        <taxon>Arundo</taxon>
    </lineage>
</organism>
<sequence length="68" mass="7960">MASFSMQWKPELSFFRDGDQRRNSLTYMLHSFICFASQWNLARIYCSLRLLLNSCQSKNSYKAGGPKE</sequence>
<dbReference type="AlphaFoldDB" id="A0A0A9HA60"/>
<evidence type="ECO:0000313" key="1">
    <source>
        <dbReference type="EMBL" id="JAE32694.1"/>
    </source>
</evidence>
<dbReference type="EMBL" id="GBRH01165202">
    <property type="protein sequence ID" value="JAE32694.1"/>
    <property type="molecule type" value="Transcribed_RNA"/>
</dbReference>
<proteinExistence type="predicted"/>
<protein>
    <submittedName>
        <fullName evidence="1">Uncharacterized protein</fullName>
    </submittedName>
</protein>
<accession>A0A0A9HA60</accession>
<reference evidence="1" key="1">
    <citation type="submission" date="2014-09" db="EMBL/GenBank/DDBJ databases">
        <authorList>
            <person name="Magalhaes I.L.F."/>
            <person name="Oliveira U."/>
            <person name="Santos F.R."/>
            <person name="Vidigal T.H.D.A."/>
            <person name="Brescovit A.D."/>
            <person name="Santos A.J."/>
        </authorList>
    </citation>
    <scope>NUCLEOTIDE SEQUENCE</scope>
    <source>
        <tissue evidence="1">Shoot tissue taken approximately 20 cm above the soil surface</tissue>
    </source>
</reference>
<reference evidence="1" key="2">
    <citation type="journal article" date="2015" name="Data Brief">
        <title>Shoot transcriptome of the giant reed, Arundo donax.</title>
        <authorList>
            <person name="Barrero R.A."/>
            <person name="Guerrero F.D."/>
            <person name="Moolhuijzen P."/>
            <person name="Goolsby J.A."/>
            <person name="Tidwell J."/>
            <person name="Bellgard S.E."/>
            <person name="Bellgard M.I."/>
        </authorList>
    </citation>
    <scope>NUCLEOTIDE SEQUENCE</scope>
    <source>
        <tissue evidence="1">Shoot tissue taken approximately 20 cm above the soil surface</tissue>
    </source>
</reference>
<name>A0A0A9HA60_ARUDO</name>